<dbReference type="EMBL" id="CP102332">
    <property type="protein sequence ID" value="UUS33564.1"/>
    <property type="molecule type" value="Genomic_DNA"/>
</dbReference>
<dbReference type="Proteomes" id="UP001060150">
    <property type="component" value="Chromosome"/>
</dbReference>
<reference evidence="5" key="1">
    <citation type="submission" date="2022-08" db="EMBL/GenBank/DDBJ databases">
        <title>Streptomyces changanensis sp. nov., an actinomycete isolated from soil.</title>
        <authorList>
            <person name="Wu H."/>
            <person name="Han L."/>
        </authorList>
    </citation>
    <scope>NUCLEOTIDE SEQUENCE</scope>
    <source>
        <strain evidence="5">HL-66</strain>
    </source>
</reference>
<dbReference type="PANTHER" id="PTHR46796:SF15">
    <property type="entry name" value="BLL1074 PROTEIN"/>
    <property type="match status" value="1"/>
</dbReference>
<keyword evidence="6" id="KW-1185">Reference proteome</keyword>
<evidence type="ECO:0000256" key="1">
    <source>
        <dbReference type="ARBA" id="ARBA00023015"/>
    </source>
</evidence>
<organism evidence="5 6">
    <name type="scientific">Streptomyces changanensis</name>
    <dbReference type="NCBI Taxonomy" id="2964669"/>
    <lineage>
        <taxon>Bacteria</taxon>
        <taxon>Bacillati</taxon>
        <taxon>Actinomycetota</taxon>
        <taxon>Actinomycetes</taxon>
        <taxon>Kitasatosporales</taxon>
        <taxon>Streptomycetaceae</taxon>
        <taxon>Streptomyces</taxon>
    </lineage>
</organism>
<dbReference type="Pfam" id="PF20240">
    <property type="entry name" value="DUF6597"/>
    <property type="match status" value="1"/>
</dbReference>
<dbReference type="InterPro" id="IPR050204">
    <property type="entry name" value="AraC_XylS_family_regulators"/>
</dbReference>
<gene>
    <name evidence="5" type="ORF">NRO40_23895</name>
</gene>
<keyword evidence="2" id="KW-0238">DNA-binding</keyword>
<protein>
    <submittedName>
        <fullName evidence="5">AraC family transcriptional regulator</fullName>
    </submittedName>
</protein>
<name>A0ABY5NC35_9ACTN</name>
<evidence type="ECO:0000256" key="3">
    <source>
        <dbReference type="ARBA" id="ARBA00023163"/>
    </source>
</evidence>
<accession>A0ABY5NC35</accession>
<sequence length="253" mass="26059">MGAALSGGYRERPARLDGAVVWTVPGGRPPGAASPVLPDGCMDLLWNDGRLLVAGPDTRAHAPGGGVGPWAGVRFAPGDAPTLLGVPARVLRDRCVDLADLWPADRVRRLTARVARAAGADPAGALEEAAVALAADAPRPDPLLRAVTARLDAGWSVAATADATGLGPRTLHRRSLDAFGYGPKTLARILRLRRALRLVDAGTPYAAVAVRAGYADQPHLAREVRALTGRPLSAYAASANSSTPRPSGSSTTA</sequence>
<keyword evidence="3" id="KW-0804">Transcription</keyword>
<evidence type="ECO:0000256" key="2">
    <source>
        <dbReference type="ARBA" id="ARBA00023125"/>
    </source>
</evidence>
<dbReference type="RefSeq" id="WP_232791196.1">
    <property type="nucleotide sequence ID" value="NZ_CP102332.1"/>
</dbReference>
<evidence type="ECO:0000313" key="6">
    <source>
        <dbReference type="Proteomes" id="UP001060150"/>
    </source>
</evidence>
<keyword evidence="1" id="KW-0805">Transcription regulation</keyword>
<feature type="domain" description="HTH araC/xylS-type" evidence="4">
    <location>
        <begin position="141"/>
        <end position="238"/>
    </location>
</feature>
<dbReference type="Gene3D" id="1.10.10.60">
    <property type="entry name" value="Homeodomain-like"/>
    <property type="match status" value="1"/>
</dbReference>
<evidence type="ECO:0000313" key="5">
    <source>
        <dbReference type="EMBL" id="UUS33564.1"/>
    </source>
</evidence>
<dbReference type="PANTHER" id="PTHR46796">
    <property type="entry name" value="HTH-TYPE TRANSCRIPTIONAL ACTIVATOR RHAS-RELATED"/>
    <property type="match status" value="1"/>
</dbReference>
<dbReference type="InterPro" id="IPR018060">
    <property type="entry name" value="HTH_AraC"/>
</dbReference>
<evidence type="ECO:0000259" key="4">
    <source>
        <dbReference type="PROSITE" id="PS01124"/>
    </source>
</evidence>
<dbReference type="Pfam" id="PF12833">
    <property type="entry name" value="HTH_18"/>
    <property type="match status" value="1"/>
</dbReference>
<dbReference type="PROSITE" id="PS01124">
    <property type="entry name" value="HTH_ARAC_FAMILY_2"/>
    <property type="match status" value="1"/>
</dbReference>
<dbReference type="SMART" id="SM00342">
    <property type="entry name" value="HTH_ARAC"/>
    <property type="match status" value="1"/>
</dbReference>
<dbReference type="InterPro" id="IPR046532">
    <property type="entry name" value="DUF6597"/>
</dbReference>
<proteinExistence type="predicted"/>